<feature type="transmembrane region" description="Helical" evidence="5">
    <location>
        <begin position="49"/>
        <end position="72"/>
    </location>
</feature>
<evidence type="ECO:0000256" key="2">
    <source>
        <dbReference type="ARBA" id="ARBA00022692"/>
    </source>
</evidence>
<feature type="transmembrane region" description="Helical" evidence="5">
    <location>
        <begin position="255"/>
        <end position="274"/>
    </location>
</feature>
<evidence type="ECO:0000256" key="3">
    <source>
        <dbReference type="ARBA" id="ARBA00022989"/>
    </source>
</evidence>
<keyword evidence="2 5" id="KW-0812">Transmembrane</keyword>
<dbReference type="GO" id="GO:0016765">
    <property type="term" value="F:transferase activity, transferring alkyl or aryl (other than methyl) groups"/>
    <property type="evidence" value="ECO:0007669"/>
    <property type="project" value="InterPro"/>
</dbReference>
<feature type="transmembrane region" description="Helical" evidence="5">
    <location>
        <begin position="228"/>
        <end position="249"/>
    </location>
</feature>
<feature type="transmembrane region" description="Helical" evidence="5">
    <location>
        <begin position="294"/>
        <end position="312"/>
    </location>
</feature>
<evidence type="ECO:0000256" key="4">
    <source>
        <dbReference type="ARBA" id="ARBA00023136"/>
    </source>
</evidence>
<evidence type="ECO:0000256" key="5">
    <source>
        <dbReference type="SAM" id="Phobius"/>
    </source>
</evidence>
<dbReference type="AlphaFoldDB" id="A0A3B0ZYE4"/>
<feature type="transmembrane region" description="Helical" evidence="5">
    <location>
        <begin position="184"/>
        <end position="202"/>
    </location>
</feature>
<comment type="subcellular location">
    <subcellularLocation>
        <location evidence="1">Membrane</location>
        <topology evidence="1">Multi-pass membrane protein</topology>
    </subcellularLocation>
</comment>
<dbReference type="InterPro" id="IPR000537">
    <property type="entry name" value="UbiA_prenyltransferase"/>
</dbReference>
<dbReference type="GO" id="GO:0016020">
    <property type="term" value="C:membrane"/>
    <property type="evidence" value="ECO:0007669"/>
    <property type="project" value="UniProtKB-SubCell"/>
</dbReference>
<feature type="transmembrane region" description="Helical" evidence="5">
    <location>
        <begin position="154"/>
        <end position="178"/>
    </location>
</feature>
<gene>
    <name evidence="6" type="ORF">MNBD_GAMMA21-383</name>
</gene>
<proteinExistence type="predicted"/>
<organism evidence="6">
    <name type="scientific">hydrothermal vent metagenome</name>
    <dbReference type="NCBI Taxonomy" id="652676"/>
    <lineage>
        <taxon>unclassified sequences</taxon>
        <taxon>metagenomes</taxon>
        <taxon>ecological metagenomes</taxon>
    </lineage>
</organism>
<dbReference type="Gene3D" id="1.10.357.140">
    <property type="entry name" value="UbiA prenyltransferase"/>
    <property type="match status" value="1"/>
</dbReference>
<evidence type="ECO:0000313" key="6">
    <source>
        <dbReference type="EMBL" id="VAW98578.1"/>
    </source>
</evidence>
<feature type="transmembrane region" description="Helical" evidence="5">
    <location>
        <begin position="16"/>
        <end position="37"/>
    </location>
</feature>
<keyword evidence="3 5" id="KW-1133">Transmembrane helix</keyword>
<dbReference type="Pfam" id="PF01040">
    <property type="entry name" value="UbiA"/>
    <property type="match status" value="1"/>
</dbReference>
<dbReference type="EMBL" id="UOFR01000061">
    <property type="protein sequence ID" value="VAW98578.1"/>
    <property type="molecule type" value="Genomic_DNA"/>
</dbReference>
<evidence type="ECO:0000256" key="1">
    <source>
        <dbReference type="ARBA" id="ARBA00004141"/>
    </source>
</evidence>
<reference evidence="6" key="1">
    <citation type="submission" date="2018-06" db="EMBL/GenBank/DDBJ databases">
        <authorList>
            <person name="Zhirakovskaya E."/>
        </authorList>
    </citation>
    <scope>NUCLEOTIDE SEQUENCE</scope>
</reference>
<sequence length="313" mass="35823">MDLKRWWVYQRERFPLFANGLLVVAFSFSAVSFSILLRNHLDLSEKIELPGAAVLSVAFFTSLIFFLLLRIADEFKDFEEDSKYRAYRPVPRGLVSLKELGWVGVFIILIQLALALWLDTLLIIPLLITWLYLALMTKEFFVADWLKQSPITYMWSHMLIMPLIDFYATAADWISAGLTSPPHGLFWFLIVSFFNGIVIEVGRKIRAPEDEEEGVETYTIIWGRKRAIAVWLAAMIVTAISASAAALLIDFFNYIIVLLAILIVIAVFLAIRFLQEPNSKRAGWIEKMSGIWTLLMYLNLGVVPLGLIYFNLI</sequence>
<keyword evidence="4 5" id="KW-0472">Membrane</keyword>
<feature type="transmembrane region" description="Helical" evidence="5">
    <location>
        <begin position="100"/>
        <end position="133"/>
    </location>
</feature>
<protein>
    <submittedName>
        <fullName evidence="6">Putative membrane protein</fullName>
    </submittedName>
</protein>
<accession>A0A3B0ZYE4</accession>
<name>A0A3B0ZYE4_9ZZZZ</name>
<dbReference type="InterPro" id="IPR044878">
    <property type="entry name" value="UbiA_sf"/>
</dbReference>